<reference evidence="3" key="1">
    <citation type="journal article" date="2018" name="Nat. Microbiol.">
        <title>Leveraging single-cell genomics to expand the fungal tree of life.</title>
        <authorList>
            <person name="Ahrendt S.R."/>
            <person name="Quandt C.A."/>
            <person name="Ciobanu D."/>
            <person name="Clum A."/>
            <person name="Salamov A."/>
            <person name="Andreopoulos B."/>
            <person name="Cheng J.F."/>
            <person name="Woyke T."/>
            <person name="Pelin A."/>
            <person name="Henrissat B."/>
            <person name="Reynolds N.K."/>
            <person name="Benny G.L."/>
            <person name="Smith M.E."/>
            <person name="James T.Y."/>
            <person name="Grigoriev I.V."/>
        </authorList>
    </citation>
    <scope>NUCLEOTIDE SEQUENCE [LARGE SCALE GENOMIC DNA]</scope>
    <source>
        <strain evidence="3">Benny S71-1</strain>
    </source>
</reference>
<dbReference type="Proteomes" id="UP000278143">
    <property type="component" value="Unassembled WGS sequence"/>
</dbReference>
<sequence length="90" mass="10323">MFLAEIQNAVGHLRRTNRELADAINEDETASDEDLRLYRETIEENEQVIRRKLARASVFMHVLRERNEPATKLEEALAEDIVATHAAHNG</sequence>
<keyword evidence="3" id="KW-1185">Reference proteome</keyword>
<evidence type="ECO:0000313" key="2">
    <source>
        <dbReference type="EMBL" id="RKP24536.1"/>
    </source>
</evidence>
<accession>A0A4P9YWW7</accession>
<dbReference type="AlphaFoldDB" id="A0A4P9YWW7"/>
<protein>
    <submittedName>
        <fullName evidence="2">Uncharacterized protein</fullName>
    </submittedName>
</protein>
<gene>
    <name evidence="2" type="ORF">SYNPS1DRAFT_23388</name>
</gene>
<keyword evidence="1" id="KW-0175">Coiled coil</keyword>
<evidence type="ECO:0000313" key="3">
    <source>
        <dbReference type="Proteomes" id="UP000278143"/>
    </source>
</evidence>
<organism evidence="2 3">
    <name type="scientific">Syncephalis pseudoplumigaleata</name>
    <dbReference type="NCBI Taxonomy" id="1712513"/>
    <lineage>
        <taxon>Eukaryota</taxon>
        <taxon>Fungi</taxon>
        <taxon>Fungi incertae sedis</taxon>
        <taxon>Zoopagomycota</taxon>
        <taxon>Zoopagomycotina</taxon>
        <taxon>Zoopagomycetes</taxon>
        <taxon>Zoopagales</taxon>
        <taxon>Piptocephalidaceae</taxon>
        <taxon>Syncephalis</taxon>
    </lineage>
</organism>
<proteinExistence type="predicted"/>
<evidence type="ECO:0000256" key="1">
    <source>
        <dbReference type="SAM" id="Coils"/>
    </source>
</evidence>
<name>A0A4P9YWW7_9FUNG</name>
<feature type="coiled-coil region" evidence="1">
    <location>
        <begin position="6"/>
        <end position="33"/>
    </location>
</feature>
<dbReference type="EMBL" id="KZ990168">
    <property type="protein sequence ID" value="RKP24536.1"/>
    <property type="molecule type" value="Genomic_DNA"/>
</dbReference>
<dbReference type="OrthoDB" id="548474at2759"/>